<dbReference type="GO" id="GO:0055085">
    <property type="term" value="P:transmembrane transport"/>
    <property type="evidence" value="ECO:0007669"/>
    <property type="project" value="InterPro"/>
</dbReference>
<evidence type="ECO:0000256" key="3">
    <source>
        <dbReference type="ARBA" id="ARBA00022989"/>
    </source>
</evidence>
<evidence type="ECO:0000256" key="4">
    <source>
        <dbReference type="ARBA" id="ARBA00023136"/>
    </source>
</evidence>
<feature type="transmembrane region" description="Helical" evidence="5">
    <location>
        <begin position="236"/>
        <end position="255"/>
    </location>
</feature>
<dbReference type="InterPro" id="IPR000515">
    <property type="entry name" value="MetI-like"/>
</dbReference>
<feature type="transmembrane region" description="Helical" evidence="5">
    <location>
        <begin position="341"/>
        <end position="361"/>
    </location>
</feature>
<feature type="domain" description="ABC transmembrane type-1" evidence="6">
    <location>
        <begin position="167"/>
        <end position="362"/>
    </location>
</feature>
<keyword evidence="5" id="KW-0813">Transport</keyword>
<dbReference type="Pfam" id="PF00528">
    <property type="entry name" value="BPD_transp_1"/>
    <property type="match status" value="1"/>
</dbReference>
<keyword evidence="8" id="KW-1185">Reference proteome</keyword>
<dbReference type="PANTHER" id="PTHR43839">
    <property type="entry name" value="OPPC IN A BINDING PROTEIN-DEPENDENT TRANSPORT SYSTEM"/>
    <property type="match status" value="1"/>
</dbReference>
<feature type="transmembrane region" description="Helical" evidence="5">
    <location>
        <begin position="33"/>
        <end position="51"/>
    </location>
</feature>
<evidence type="ECO:0000259" key="6">
    <source>
        <dbReference type="PROSITE" id="PS50928"/>
    </source>
</evidence>
<evidence type="ECO:0000313" key="8">
    <source>
        <dbReference type="Proteomes" id="UP000181980"/>
    </source>
</evidence>
<dbReference type="CDD" id="cd06261">
    <property type="entry name" value="TM_PBP2"/>
    <property type="match status" value="1"/>
</dbReference>
<dbReference type="GO" id="GO:0005886">
    <property type="term" value="C:plasma membrane"/>
    <property type="evidence" value="ECO:0007669"/>
    <property type="project" value="UniProtKB-SubCell"/>
</dbReference>
<organism evidence="7 8">
    <name type="scientific">Jiangella alba</name>
    <dbReference type="NCBI Taxonomy" id="561176"/>
    <lineage>
        <taxon>Bacteria</taxon>
        <taxon>Bacillati</taxon>
        <taxon>Actinomycetota</taxon>
        <taxon>Actinomycetes</taxon>
        <taxon>Jiangellales</taxon>
        <taxon>Jiangellaceae</taxon>
        <taxon>Jiangella</taxon>
    </lineage>
</organism>
<dbReference type="PANTHER" id="PTHR43839:SF3">
    <property type="entry name" value="OLIGOPEPTIDE ABC TRANSPORTER, PERMEASE PROTEIN"/>
    <property type="match status" value="1"/>
</dbReference>
<name>A0A1H5CN84_9ACTN</name>
<evidence type="ECO:0000313" key="7">
    <source>
        <dbReference type="EMBL" id="SED67894.1"/>
    </source>
</evidence>
<comment type="similarity">
    <text evidence="5">Belongs to the binding-protein-dependent transport system permease family.</text>
</comment>
<sequence>MSRPTEVDPSADADLAVASQRTLVWRALRRHKLAMAGLVVTCLLYLVAVFADFLAPYDPSDINADYAYAPPQQLHVVDTSDGWDWGLYVNGYEQTRDPETLALTFRENPDEKIPVRFFARGPEYELFGLISTNIHLLGPADPDGPPMYLLGASRTGHDQLSRILHGTRVSMSIGLVGLAMAFALGVVLGGASGYFGGKVDAVIQRLVEFFMSVPAIPLWLGLAAALPRDWGSLQRYLAITVILSIINWTDLARVVRGRFLALRGEDFVTAAYLDGISRPRIIGRHLLPSFASHLIAAMTLSIPAMILAETSLSFLGLGLRPPTVSWGVLLSDVDVRALETAPWLLLPGLAVVVAVLSINFLGDGLRDAADPYQS</sequence>
<dbReference type="InterPro" id="IPR025966">
    <property type="entry name" value="OppC_N"/>
</dbReference>
<feature type="transmembrane region" description="Helical" evidence="5">
    <location>
        <begin position="286"/>
        <end position="308"/>
    </location>
</feature>
<feature type="transmembrane region" description="Helical" evidence="5">
    <location>
        <begin position="206"/>
        <end position="224"/>
    </location>
</feature>
<reference evidence="8" key="1">
    <citation type="submission" date="2016-10" db="EMBL/GenBank/DDBJ databases">
        <authorList>
            <person name="Varghese N."/>
            <person name="Submissions S."/>
        </authorList>
    </citation>
    <scope>NUCLEOTIDE SEQUENCE [LARGE SCALE GENOMIC DNA]</scope>
    <source>
        <strain evidence="8">DSM 45237</strain>
    </source>
</reference>
<evidence type="ECO:0000256" key="2">
    <source>
        <dbReference type="ARBA" id="ARBA00022692"/>
    </source>
</evidence>
<accession>A0A1H5CN84</accession>
<gene>
    <name evidence="7" type="ORF">SAMN04488561_0245</name>
</gene>
<dbReference type="Gene3D" id="1.10.3720.10">
    <property type="entry name" value="MetI-like"/>
    <property type="match status" value="1"/>
</dbReference>
<dbReference type="EMBL" id="FNUC01000001">
    <property type="protein sequence ID" value="SED67894.1"/>
    <property type="molecule type" value="Genomic_DNA"/>
</dbReference>
<evidence type="ECO:0000256" key="1">
    <source>
        <dbReference type="ARBA" id="ARBA00004141"/>
    </source>
</evidence>
<comment type="subcellular location">
    <subcellularLocation>
        <location evidence="5">Cell membrane</location>
        <topology evidence="5">Multi-pass membrane protein</topology>
    </subcellularLocation>
    <subcellularLocation>
        <location evidence="1">Membrane</location>
        <topology evidence="1">Multi-pass membrane protein</topology>
    </subcellularLocation>
</comment>
<dbReference type="InterPro" id="IPR035906">
    <property type="entry name" value="MetI-like_sf"/>
</dbReference>
<dbReference type="Proteomes" id="UP000181980">
    <property type="component" value="Unassembled WGS sequence"/>
</dbReference>
<dbReference type="STRING" id="561176.SAMN04488561_0245"/>
<dbReference type="PROSITE" id="PS50928">
    <property type="entry name" value="ABC_TM1"/>
    <property type="match status" value="1"/>
</dbReference>
<dbReference type="SUPFAM" id="SSF161098">
    <property type="entry name" value="MetI-like"/>
    <property type="match status" value="1"/>
</dbReference>
<keyword evidence="3 5" id="KW-1133">Transmembrane helix</keyword>
<keyword evidence="4 5" id="KW-0472">Membrane</keyword>
<evidence type="ECO:0000256" key="5">
    <source>
        <dbReference type="RuleBase" id="RU363032"/>
    </source>
</evidence>
<proteinExistence type="inferred from homology"/>
<dbReference type="AlphaFoldDB" id="A0A1H5CN84"/>
<dbReference type="Pfam" id="PF12911">
    <property type="entry name" value="OppC_N"/>
    <property type="match status" value="1"/>
</dbReference>
<dbReference type="RefSeq" id="WP_069111251.1">
    <property type="nucleotide sequence ID" value="NZ_FNUC01000001.1"/>
</dbReference>
<protein>
    <submittedName>
        <fullName evidence="7">Peptide/nickel transport system permease protein</fullName>
    </submittedName>
</protein>
<keyword evidence="2 5" id="KW-0812">Transmembrane</keyword>
<feature type="transmembrane region" description="Helical" evidence="5">
    <location>
        <begin position="171"/>
        <end position="194"/>
    </location>
</feature>